<comment type="catalytic activity">
    <reaction evidence="10">
        <text>beta-D-fructose 6-phosphate + diphosphate = beta-D-fructose 1,6-bisphosphate + phosphate + H(+)</text>
        <dbReference type="Rhea" id="RHEA:13613"/>
        <dbReference type="ChEBI" id="CHEBI:15378"/>
        <dbReference type="ChEBI" id="CHEBI:32966"/>
        <dbReference type="ChEBI" id="CHEBI:33019"/>
        <dbReference type="ChEBI" id="CHEBI:43474"/>
        <dbReference type="ChEBI" id="CHEBI:57634"/>
        <dbReference type="EC" id="2.7.1.90"/>
    </reaction>
</comment>
<dbReference type="OrthoDB" id="9802503at2"/>
<keyword evidence="14" id="KW-1185">Reference proteome</keyword>
<keyword evidence="3" id="KW-0963">Cytoplasm</keyword>
<dbReference type="InterPro" id="IPR022953">
    <property type="entry name" value="ATP_PFK"/>
</dbReference>
<dbReference type="SUPFAM" id="SSF53784">
    <property type="entry name" value="Phosphofructokinase"/>
    <property type="match status" value="1"/>
</dbReference>
<comment type="cofactor">
    <cofactor evidence="1">
        <name>Mg(2+)</name>
        <dbReference type="ChEBI" id="CHEBI:18420"/>
    </cofactor>
</comment>
<dbReference type="PRINTS" id="PR00476">
    <property type="entry name" value="PHFRCTKINASE"/>
</dbReference>
<dbReference type="Pfam" id="PF00365">
    <property type="entry name" value="PFK"/>
    <property type="match status" value="1"/>
</dbReference>
<keyword evidence="4 13" id="KW-0808">Transferase</keyword>
<dbReference type="GO" id="GO:0003872">
    <property type="term" value="F:6-phosphofructokinase activity"/>
    <property type="evidence" value="ECO:0007669"/>
    <property type="project" value="UniProtKB-EC"/>
</dbReference>
<dbReference type="Proteomes" id="UP000323917">
    <property type="component" value="Chromosome"/>
</dbReference>
<evidence type="ECO:0000256" key="7">
    <source>
        <dbReference type="ARBA" id="ARBA00022842"/>
    </source>
</evidence>
<comment type="function">
    <text evidence="2">Catalyzes the phosphorylation of D-fructose 6-phosphate, the first committing step of glycolysis. Uses inorganic phosphate (PPi) as phosphoryl donor instead of ATP like common ATP-dependent phosphofructokinases (ATP-PFKs), which renders the reaction reversible, and can thus function both in glycolysis and gluconeogenesis. Consistently, PPi-PFK can replace the enzymes of both the forward (ATP-PFK) and reverse (fructose-bisphosphatase (FBPase)) reactions.</text>
</comment>
<keyword evidence="11" id="KW-0732">Signal</keyword>
<name>A0A5B9QG08_9BACT</name>
<protein>
    <submittedName>
        <fullName evidence="13">6-phosphofructokinase</fullName>
        <ecNumber evidence="13">2.7.1.11</ecNumber>
    </submittedName>
</protein>
<dbReference type="PANTHER" id="PTHR43650">
    <property type="entry name" value="PYROPHOSPHATE--FRUCTOSE 6-PHOSPHATE 1-PHOSPHOTRANSFERASE"/>
    <property type="match status" value="1"/>
</dbReference>
<dbReference type="UniPathway" id="UPA00109">
    <property type="reaction ID" value="UER00182"/>
</dbReference>
<accession>A0A5B9QG08</accession>
<dbReference type="AlphaFoldDB" id="A0A5B9QG08"/>
<evidence type="ECO:0000313" key="14">
    <source>
        <dbReference type="Proteomes" id="UP000323917"/>
    </source>
</evidence>
<dbReference type="InterPro" id="IPR035966">
    <property type="entry name" value="PKF_sf"/>
</dbReference>
<dbReference type="GO" id="GO:0005829">
    <property type="term" value="C:cytosol"/>
    <property type="evidence" value="ECO:0007669"/>
    <property type="project" value="TreeGrafter"/>
</dbReference>
<evidence type="ECO:0000256" key="9">
    <source>
        <dbReference type="ARBA" id="ARBA00038478"/>
    </source>
</evidence>
<feature type="domain" description="Phosphofructokinase" evidence="12">
    <location>
        <begin position="18"/>
        <end position="378"/>
    </location>
</feature>
<dbReference type="GO" id="GO:0009749">
    <property type="term" value="P:response to glucose"/>
    <property type="evidence" value="ECO:0007669"/>
    <property type="project" value="TreeGrafter"/>
</dbReference>
<evidence type="ECO:0000313" key="13">
    <source>
        <dbReference type="EMBL" id="QEG36610.1"/>
    </source>
</evidence>
<dbReference type="PANTHER" id="PTHR43650:SF1">
    <property type="entry name" value="PYROPHOSPHATE--FRUCTOSE 6-PHOSPHATE 1-PHOSPHOTRANSFERASE SUBUNIT BETA 2"/>
    <property type="match status" value="1"/>
</dbReference>
<sequence length="442" mass="48702" precursor="true">MADNTLSRPPKMMHNFRRAAILFAGGPAPAANAVISAAATAFLRNDIEVVGIKHGYSALVEYSPSHPLEEGRDYVMVNHKMLGRTRNSSGIMIGTARTNPGKLVSHPSHLADPEKSAPLKTVYEALRSIGVDVLISIGGDDTLKTANKFKMFQERLPLDAHRIPIVHLPKTIDNDYRGIDFTFGYFTAVDFLAAEVRNLLADAEANRSYFLCESMGRSAGWLAYGVAIAGEASLVVSVEDVVGKYRTTEETVDPSTGESSSRPVMNMEAVIPRIVATMTAREREGKEYGVIVIAEGLAEFLPSKYLEGIGRDDHGHINISAVNLHDVFADLIAKEYNRQTGKKRKVNAVQLGYEARCARPHAFDVMLGSQLGVGAYRALVEKRLNGVMVSISGQLQLEYVPFDDLVDPETLVTVVRYIERDSDFQRLTRFLETYVDDGEVHR</sequence>
<gene>
    <name evidence="13" type="primary">pfkA</name>
    <name evidence="13" type="ORF">Pr1d_39250</name>
</gene>
<dbReference type="Gene3D" id="3.40.50.450">
    <property type="match status" value="1"/>
</dbReference>
<dbReference type="KEGG" id="bgok:Pr1d_39250"/>
<dbReference type="RefSeq" id="WP_148074932.1">
    <property type="nucleotide sequence ID" value="NZ_CP042913.1"/>
</dbReference>
<dbReference type="GO" id="GO:0047334">
    <property type="term" value="F:diphosphate-fructose-6-phosphate 1-phosphotransferase activity"/>
    <property type="evidence" value="ECO:0007669"/>
    <property type="project" value="UniProtKB-EC"/>
</dbReference>
<dbReference type="GO" id="GO:0006002">
    <property type="term" value="P:fructose 6-phosphate metabolic process"/>
    <property type="evidence" value="ECO:0007669"/>
    <property type="project" value="InterPro"/>
</dbReference>
<dbReference type="InterPro" id="IPR011403">
    <property type="entry name" value="PPi-PFK_TM0289"/>
</dbReference>
<evidence type="ECO:0000256" key="11">
    <source>
        <dbReference type="SAM" id="SignalP"/>
    </source>
</evidence>
<evidence type="ECO:0000259" key="12">
    <source>
        <dbReference type="Pfam" id="PF00365"/>
    </source>
</evidence>
<evidence type="ECO:0000256" key="3">
    <source>
        <dbReference type="ARBA" id="ARBA00022490"/>
    </source>
</evidence>
<dbReference type="Gene3D" id="3.40.50.460">
    <property type="entry name" value="Phosphofructokinase domain"/>
    <property type="match status" value="1"/>
</dbReference>
<dbReference type="EC" id="2.7.1.11" evidence="13"/>
<evidence type="ECO:0000256" key="2">
    <source>
        <dbReference type="ARBA" id="ARBA00003138"/>
    </source>
</evidence>
<dbReference type="PIRSF" id="PIRSF036482">
    <property type="entry name" value="PPi_PFK_TM0289"/>
    <property type="match status" value="1"/>
</dbReference>
<evidence type="ECO:0000256" key="5">
    <source>
        <dbReference type="ARBA" id="ARBA00022723"/>
    </source>
</evidence>
<dbReference type="GO" id="GO:0046872">
    <property type="term" value="F:metal ion binding"/>
    <property type="evidence" value="ECO:0007669"/>
    <property type="project" value="UniProtKB-KW"/>
</dbReference>
<comment type="similarity">
    <text evidence="9">Belongs to the phosphofructokinase type A (PFKA) family.</text>
</comment>
<evidence type="ECO:0000256" key="4">
    <source>
        <dbReference type="ARBA" id="ARBA00022679"/>
    </source>
</evidence>
<feature type="chain" id="PRO_5022974674" evidence="11">
    <location>
        <begin position="34"/>
        <end position="442"/>
    </location>
</feature>
<proteinExistence type="inferred from homology"/>
<feature type="signal peptide" evidence="11">
    <location>
        <begin position="1"/>
        <end position="33"/>
    </location>
</feature>
<keyword evidence="8" id="KW-0324">Glycolysis</keyword>
<keyword evidence="5" id="KW-0479">Metal-binding</keyword>
<dbReference type="EMBL" id="CP042913">
    <property type="protein sequence ID" value="QEG36610.1"/>
    <property type="molecule type" value="Genomic_DNA"/>
</dbReference>
<keyword evidence="6 13" id="KW-0418">Kinase</keyword>
<evidence type="ECO:0000256" key="1">
    <source>
        <dbReference type="ARBA" id="ARBA00001946"/>
    </source>
</evidence>
<dbReference type="InterPro" id="IPR000023">
    <property type="entry name" value="Phosphofructokinase_dom"/>
</dbReference>
<keyword evidence="7" id="KW-0460">Magnesium</keyword>
<reference evidence="13 14" key="1">
    <citation type="submission" date="2019-08" db="EMBL/GenBank/DDBJ databases">
        <title>Deep-cultivation of Planctomycetes and their phenomic and genomic characterization uncovers novel biology.</title>
        <authorList>
            <person name="Wiegand S."/>
            <person name="Jogler M."/>
            <person name="Boedeker C."/>
            <person name="Pinto D."/>
            <person name="Vollmers J."/>
            <person name="Rivas-Marin E."/>
            <person name="Kohn T."/>
            <person name="Peeters S.H."/>
            <person name="Heuer A."/>
            <person name="Rast P."/>
            <person name="Oberbeckmann S."/>
            <person name="Bunk B."/>
            <person name="Jeske O."/>
            <person name="Meyerdierks A."/>
            <person name="Storesund J.E."/>
            <person name="Kallscheuer N."/>
            <person name="Luecker S."/>
            <person name="Lage O.M."/>
            <person name="Pohl T."/>
            <person name="Merkel B.J."/>
            <person name="Hornburger P."/>
            <person name="Mueller R.-W."/>
            <person name="Bruemmer F."/>
            <person name="Labrenz M."/>
            <person name="Spormann A.M."/>
            <person name="Op den Camp H."/>
            <person name="Overmann J."/>
            <person name="Amann R."/>
            <person name="Jetten M.S.M."/>
            <person name="Mascher T."/>
            <person name="Medema M.H."/>
            <person name="Devos D.P."/>
            <person name="Kaster A.-K."/>
            <person name="Ovreas L."/>
            <person name="Rohde M."/>
            <person name="Galperin M.Y."/>
            <person name="Jogler C."/>
        </authorList>
    </citation>
    <scope>NUCLEOTIDE SEQUENCE [LARGE SCALE GENOMIC DNA]</scope>
    <source>
        <strain evidence="13 14">Pr1d</strain>
    </source>
</reference>
<organism evidence="13 14">
    <name type="scientific">Bythopirellula goksoeyrii</name>
    <dbReference type="NCBI Taxonomy" id="1400387"/>
    <lineage>
        <taxon>Bacteria</taxon>
        <taxon>Pseudomonadati</taxon>
        <taxon>Planctomycetota</taxon>
        <taxon>Planctomycetia</taxon>
        <taxon>Pirellulales</taxon>
        <taxon>Lacipirellulaceae</taxon>
        <taxon>Bythopirellula</taxon>
    </lineage>
</organism>
<evidence type="ECO:0000256" key="8">
    <source>
        <dbReference type="ARBA" id="ARBA00023152"/>
    </source>
</evidence>
<evidence type="ECO:0000256" key="6">
    <source>
        <dbReference type="ARBA" id="ARBA00022777"/>
    </source>
</evidence>
<evidence type="ECO:0000256" key="10">
    <source>
        <dbReference type="ARBA" id="ARBA00048072"/>
    </source>
</evidence>